<evidence type="ECO:0000313" key="2">
    <source>
        <dbReference type="Proteomes" id="UP000218615"/>
    </source>
</evidence>
<accession>A0A284VMD0</accession>
<dbReference type="AlphaFoldDB" id="A0A284VMD0"/>
<dbReference type="Proteomes" id="UP000218615">
    <property type="component" value="Unassembled WGS sequence"/>
</dbReference>
<sequence length="42" mass="5044">MNKNEKREEWAGGESVRQRMVDWFCLGWLTMNIFKRLGAIEI</sequence>
<reference evidence="2" key="1">
    <citation type="submission" date="2017-06" db="EMBL/GenBank/DDBJ databases">
        <authorList>
            <person name="Cremers G."/>
        </authorList>
    </citation>
    <scope>NUCLEOTIDE SEQUENCE [LARGE SCALE GENOMIC DNA]</scope>
</reference>
<organism evidence="1 2">
    <name type="scientific">Candidatus Methanoperedens nitratireducens</name>
    <dbReference type="NCBI Taxonomy" id="1392998"/>
    <lineage>
        <taxon>Archaea</taxon>
        <taxon>Methanobacteriati</taxon>
        <taxon>Methanobacteriota</taxon>
        <taxon>Stenosarchaea group</taxon>
        <taxon>Methanomicrobia</taxon>
        <taxon>Methanosarcinales</taxon>
        <taxon>ANME-2 cluster</taxon>
        <taxon>Candidatus Methanoperedentaceae</taxon>
        <taxon>Candidatus Methanoperedens</taxon>
    </lineage>
</organism>
<protein>
    <submittedName>
        <fullName evidence="1">Uncharacterized protein</fullName>
    </submittedName>
</protein>
<name>A0A284VMD0_9EURY</name>
<dbReference type="EMBL" id="FZMP01000090">
    <property type="protein sequence ID" value="SNQ60369.1"/>
    <property type="molecule type" value="Genomic_DNA"/>
</dbReference>
<evidence type="ECO:0000313" key="1">
    <source>
        <dbReference type="EMBL" id="SNQ60369.1"/>
    </source>
</evidence>
<proteinExistence type="predicted"/>
<gene>
    <name evidence="1" type="ORF">MNV_180001</name>
</gene>
<keyword evidence="2" id="KW-1185">Reference proteome</keyword>